<gene>
    <name evidence="8" type="ORF">M6B38_190270</name>
    <name evidence="9" type="ORF">M6B38_400485</name>
</gene>
<comment type="caution">
    <text evidence="8">The sequence shown here is derived from an EMBL/GenBank/DDBJ whole genome shotgun (WGS) entry which is preliminary data.</text>
</comment>
<dbReference type="InterPro" id="IPR009457">
    <property type="entry name" value="THH1/TOM1/TOM3_dom"/>
</dbReference>
<evidence type="ECO:0000313" key="9">
    <source>
        <dbReference type="EMBL" id="KAJ6819630.1"/>
    </source>
</evidence>
<evidence type="ECO:0000256" key="6">
    <source>
        <dbReference type="SAM" id="Phobius"/>
    </source>
</evidence>
<comment type="subcellular location">
    <subcellularLocation>
        <location evidence="1">Vacuole membrane</location>
        <topology evidence="1">Multi-pass membrane protein</topology>
    </subcellularLocation>
</comment>
<evidence type="ECO:0000256" key="4">
    <source>
        <dbReference type="ARBA" id="ARBA00022989"/>
    </source>
</evidence>
<dbReference type="Proteomes" id="UP001140949">
    <property type="component" value="Unassembled WGS sequence"/>
</dbReference>
<dbReference type="EMBL" id="JANAVB010025999">
    <property type="protein sequence ID" value="KAJ6819630.1"/>
    <property type="molecule type" value="Genomic_DNA"/>
</dbReference>
<evidence type="ECO:0000256" key="2">
    <source>
        <dbReference type="ARBA" id="ARBA00006779"/>
    </source>
</evidence>
<keyword evidence="3 6" id="KW-0812">Transmembrane</keyword>
<evidence type="ECO:0000256" key="5">
    <source>
        <dbReference type="ARBA" id="ARBA00023136"/>
    </source>
</evidence>
<evidence type="ECO:0000313" key="10">
    <source>
        <dbReference type="Proteomes" id="UP001140949"/>
    </source>
</evidence>
<feature type="domain" description="THH1/TOM1/TOM3" evidence="7">
    <location>
        <begin position="13"/>
        <end position="128"/>
    </location>
</feature>
<dbReference type="PANTHER" id="PTHR31142">
    <property type="entry name" value="TOBAMOVIRUS MULTIPLICATION PROTEIN 1-LIKE ISOFORM X1"/>
    <property type="match status" value="1"/>
</dbReference>
<evidence type="ECO:0000259" key="7">
    <source>
        <dbReference type="Pfam" id="PF06454"/>
    </source>
</evidence>
<sequence>MRRLGSPAVAADVSDWWSDVNESQQWQDGVFYSLCAAFALVSAVALVQLIRIQTRVPEYGWTTQKVFHLMNFVVNGVRAVVFGFHAQVFLLKPKVFTLVLLNLPGILFFSTYTLLVLFWAEIYHQASKEPSNRQVKDCLHLN</sequence>
<keyword evidence="5 6" id="KW-0472">Membrane</keyword>
<organism evidence="8 10">
    <name type="scientific">Iris pallida</name>
    <name type="common">Sweet iris</name>
    <dbReference type="NCBI Taxonomy" id="29817"/>
    <lineage>
        <taxon>Eukaryota</taxon>
        <taxon>Viridiplantae</taxon>
        <taxon>Streptophyta</taxon>
        <taxon>Embryophyta</taxon>
        <taxon>Tracheophyta</taxon>
        <taxon>Spermatophyta</taxon>
        <taxon>Magnoliopsida</taxon>
        <taxon>Liliopsida</taxon>
        <taxon>Asparagales</taxon>
        <taxon>Iridaceae</taxon>
        <taxon>Iridoideae</taxon>
        <taxon>Irideae</taxon>
        <taxon>Iris</taxon>
    </lineage>
</organism>
<dbReference type="InterPro" id="IPR040226">
    <property type="entry name" value="THH1/TOM1/TOM3"/>
</dbReference>
<dbReference type="AlphaFoldDB" id="A0AAX6EG86"/>
<protein>
    <submittedName>
        <fullName evidence="8">Tobamovirus multiplication protein 1</fullName>
    </submittedName>
</protein>
<accession>A0AAX6EG86</accession>
<dbReference type="PANTHER" id="PTHR31142:SF1">
    <property type="entry name" value="TOBAMOVIRUS MULTIPLICATION PROTEIN 1"/>
    <property type="match status" value="1"/>
</dbReference>
<evidence type="ECO:0000313" key="8">
    <source>
        <dbReference type="EMBL" id="KAJ6802929.1"/>
    </source>
</evidence>
<proteinExistence type="inferred from homology"/>
<name>A0AAX6EG86_IRIPA</name>
<evidence type="ECO:0000256" key="3">
    <source>
        <dbReference type="ARBA" id="ARBA00022692"/>
    </source>
</evidence>
<evidence type="ECO:0000256" key="1">
    <source>
        <dbReference type="ARBA" id="ARBA00004128"/>
    </source>
</evidence>
<dbReference type="Pfam" id="PF06454">
    <property type="entry name" value="THH1_TOM1-3_dom"/>
    <property type="match status" value="1"/>
</dbReference>
<feature type="transmembrane region" description="Helical" evidence="6">
    <location>
        <begin position="96"/>
        <end position="120"/>
    </location>
</feature>
<reference evidence="8" key="2">
    <citation type="submission" date="2023-04" db="EMBL/GenBank/DDBJ databases">
        <authorList>
            <person name="Bruccoleri R.E."/>
            <person name="Oakeley E.J."/>
            <person name="Faust A.-M."/>
            <person name="Dessus-Babus S."/>
            <person name="Altorfer M."/>
            <person name="Burckhardt D."/>
            <person name="Oertli M."/>
            <person name="Naumann U."/>
            <person name="Petersen F."/>
            <person name="Wong J."/>
        </authorList>
    </citation>
    <scope>NUCLEOTIDE SEQUENCE</scope>
    <source>
        <strain evidence="8">GSM-AAB239-AS_SAM_17_03QT</strain>
        <tissue evidence="8">Leaf</tissue>
    </source>
</reference>
<feature type="transmembrane region" description="Helical" evidence="6">
    <location>
        <begin position="69"/>
        <end position="90"/>
    </location>
</feature>
<keyword evidence="4 6" id="KW-1133">Transmembrane helix</keyword>
<dbReference type="GO" id="GO:0009705">
    <property type="term" value="C:plant-type vacuole membrane"/>
    <property type="evidence" value="ECO:0007669"/>
    <property type="project" value="TreeGrafter"/>
</dbReference>
<feature type="transmembrane region" description="Helical" evidence="6">
    <location>
        <begin position="30"/>
        <end position="49"/>
    </location>
</feature>
<dbReference type="EMBL" id="JANAVB010036818">
    <property type="protein sequence ID" value="KAJ6802929.1"/>
    <property type="molecule type" value="Genomic_DNA"/>
</dbReference>
<reference evidence="8" key="1">
    <citation type="journal article" date="2023" name="GigaByte">
        <title>Genome assembly of the bearded iris, Iris pallida Lam.</title>
        <authorList>
            <person name="Bruccoleri R.E."/>
            <person name="Oakeley E.J."/>
            <person name="Faust A.M.E."/>
            <person name="Altorfer M."/>
            <person name="Dessus-Babus S."/>
            <person name="Burckhardt D."/>
            <person name="Oertli M."/>
            <person name="Naumann U."/>
            <person name="Petersen F."/>
            <person name="Wong J."/>
        </authorList>
    </citation>
    <scope>NUCLEOTIDE SEQUENCE</scope>
    <source>
        <strain evidence="8">GSM-AAB239-AS_SAM_17_03QT</strain>
    </source>
</reference>
<comment type="similarity">
    <text evidence="2">Belongs to the plant tobamovirus multiplication TOM1 protein family.</text>
</comment>
<keyword evidence="10" id="KW-1185">Reference proteome</keyword>